<protein>
    <submittedName>
        <fullName evidence="8">APC family permease</fullName>
    </submittedName>
</protein>
<proteinExistence type="predicted"/>
<dbReference type="InterPro" id="IPR002293">
    <property type="entry name" value="AA/rel_permease1"/>
</dbReference>
<dbReference type="Pfam" id="PF13520">
    <property type="entry name" value="AA_permease_2"/>
    <property type="match status" value="1"/>
</dbReference>
<evidence type="ECO:0000313" key="9">
    <source>
        <dbReference type="Proteomes" id="UP000733379"/>
    </source>
</evidence>
<name>A0ABS6B8P7_9NOCA</name>
<feature type="transmembrane region" description="Helical" evidence="7">
    <location>
        <begin position="52"/>
        <end position="73"/>
    </location>
</feature>
<keyword evidence="6 7" id="KW-0472">Membrane</keyword>
<sequence>MTTSIDSIDFLSETKTKLKLGLRRFDAFFLLICSLVGLDTIGSLAASGPQAFTWLLVLALLFFVPYGLIVAELSATFPVEGGQYMWCRLAFGRLVAGITQLVYWLSNPVWVGGTLCVVAIETFSKFVHPLSGAWTYLVGLAFIWAGVLSTSVAVRVGRWVPLVGAWARMILLGFFFVSTLVYGFRRGVQHIVWHGFSPTYAGFVALIPVIVFTFVGFELSSSAAEEMDQPQRTIPLAVLRSGVMSFLMVALPVAGILLVLPAKQVTNLSGFIDACKAVFTVYGGEINADGTVHLSGLGAVVGVIAALGLIVGLFTSGVSWALGESRSQAIACADGAGPRFFGVLSDRFGTPVRVNVLSGVLATVIMVAALNITHGDAGKYFSAGLNLAISMTMVAYMVQFPAAAVLRRKYPQAARPFSVPGGRLGMNAAAVLTTAIVVYTMVQLVWPGLGAGWFGNGAADDLLPSAFTGERGTYEITQLVPLAAFLLVGLIFVAIGRKQVPLSSTSLELETIEPAHSAIS</sequence>
<dbReference type="InterPro" id="IPR050367">
    <property type="entry name" value="APC_superfamily"/>
</dbReference>
<dbReference type="PANTHER" id="PTHR42770:SF15">
    <property type="entry name" value="GLUTAMATE_GAMMA-AMINOBUTYRATE ANTIPORTER-RELATED"/>
    <property type="match status" value="1"/>
</dbReference>
<feature type="transmembrane region" description="Helical" evidence="7">
    <location>
        <begin position="297"/>
        <end position="322"/>
    </location>
</feature>
<feature type="transmembrane region" description="Helical" evidence="7">
    <location>
        <begin position="133"/>
        <end position="154"/>
    </location>
</feature>
<dbReference type="RefSeq" id="WP_215922749.1">
    <property type="nucleotide sequence ID" value="NZ_JAHKNI010000015.1"/>
</dbReference>
<dbReference type="EMBL" id="JAHKNI010000015">
    <property type="protein sequence ID" value="MBU3066679.1"/>
    <property type="molecule type" value="Genomic_DNA"/>
</dbReference>
<comment type="subcellular location">
    <subcellularLocation>
        <location evidence="1">Cell membrane</location>
        <topology evidence="1">Multi-pass membrane protein</topology>
    </subcellularLocation>
</comment>
<keyword evidence="9" id="KW-1185">Reference proteome</keyword>
<dbReference type="Gene3D" id="1.20.1740.10">
    <property type="entry name" value="Amino acid/polyamine transporter I"/>
    <property type="match status" value="1"/>
</dbReference>
<feature type="transmembrane region" description="Helical" evidence="7">
    <location>
        <begin position="238"/>
        <end position="260"/>
    </location>
</feature>
<organism evidence="8 9">
    <name type="scientific">Nocardia albiluteola</name>
    <dbReference type="NCBI Taxonomy" id="2842303"/>
    <lineage>
        <taxon>Bacteria</taxon>
        <taxon>Bacillati</taxon>
        <taxon>Actinomycetota</taxon>
        <taxon>Actinomycetes</taxon>
        <taxon>Mycobacteriales</taxon>
        <taxon>Nocardiaceae</taxon>
        <taxon>Nocardia</taxon>
    </lineage>
</organism>
<keyword evidence="4 7" id="KW-0812">Transmembrane</keyword>
<feature type="transmembrane region" description="Helical" evidence="7">
    <location>
        <begin position="196"/>
        <end position="217"/>
    </location>
</feature>
<evidence type="ECO:0000256" key="4">
    <source>
        <dbReference type="ARBA" id="ARBA00022692"/>
    </source>
</evidence>
<dbReference type="PIRSF" id="PIRSF006060">
    <property type="entry name" value="AA_transporter"/>
    <property type="match status" value="1"/>
</dbReference>
<evidence type="ECO:0000256" key="6">
    <source>
        <dbReference type="ARBA" id="ARBA00023136"/>
    </source>
</evidence>
<accession>A0ABS6B8P7</accession>
<feature type="transmembrane region" description="Helical" evidence="7">
    <location>
        <begin position="27"/>
        <end position="46"/>
    </location>
</feature>
<dbReference type="Proteomes" id="UP000733379">
    <property type="component" value="Unassembled WGS sequence"/>
</dbReference>
<dbReference type="PANTHER" id="PTHR42770">
    <property type="entry name" value="AMINO ACID TRANSPORTER-RELATED"/>
    <property type="match status" value="1"/>
</dbReference>
<keyword evidence="5 7" id="KW-1133">Transmembrane helix</keyword>
<evidence type="ECO:0000256" key="7">
    <source>
        <dbReference type="SAM" id="Phobius"/>
    </source>
</evidence>
<keyword evidence="3" id="KW-1003">Cell membrane</keyword>
<keyword evidence="2" id="KW-0813">Transport</keyword>
<gene>
    <name evidence="8" type="ORF">KO481_34825</name>
</gene>
<evidence type="ECO:0000313" key="8">
    <source>
        <dbReference type="EMBL" id="MBU3066679.1"/>
    </source>
</evidence>
<feature type="transmembrane region" description="Helical" evidence="7">
    <location>
        <begin position="354"/>
        <end position="373"/>
    </location>
</feature>
<comment type="caution">
    <text evidence="8">The sequence shown here is derived from an EMBL/GenBank/DDBJ whole genome shotgun (WGS) entry which is preliminary data.</text>
</comment>
<evidence type="ECO:0000256" key="2">
    <source>
        <dbReference type="ARBA" id="ARBA00022448"/>
    </source>
</evidence>
<feature type="transmembrane region" description="Helical" evidence="7">
    <location>
        <begin position="385"/>
        <end position="406"/>
    </location>
</feature>
<feature type="transmembrane region" description="Helical" evidence="7">
    <location>
        <begin position="166"/>
        <end position="184"/>
    </location>
</feature>
<evidence type="ECO:0000256" key="3">
    <source>
        <dbReference type="ARBA" id="ARBA00022475"/>
    </source>
</evidence>
<evidence type="ECO:0000256" key="5">
    <source>
        <dbReference type="ARBA" id="ARBA00022989"/>
    </source>
</evidence>
<feature type="transmembrane region" description="Helical" evidence="7">
    <location>
        <begin position="427"/>
        <end position="446"/>
    </location>
</feature>
<evidence type="ECO:0000256" key="1">
    <source>
        <dbReference type="ARBA" id="ARBA00004651"/>
    </source>
</evidence>
<feature type="transmembrane region" description="Helical" evidence="7">
    <location>
        <begin position="476"/>
        <end position="495"/>
    </location>
</feature>
<reference evidence="8 9" key="1">
    <citation type="submission" date="2021-06" db="EMBL/GenBank/DDBJ databases">
        <title>Actinomycetes sequencing.</title>
        <authorList>
            <person name="Shan Q."/>
        </authorList>
    </citation>
    <scope>NUCLEOTIDE SEQUENCE [LARGE SCALE GENOMIC DNA]</scope>
    <source>
        <strain evidence="8 9">NEAU-G5</strain>
    </source>
</reference>